<evidence type="ECO:0000259" key="12">
    <source>
        <dbReference type="Pfam" id="PF01225"/>
    </source>
</evidence>
<comment type="catalytic activity">
    <reaction evidence="10 11">
        <text>D-alanyl-D-alanine + UDP-N-acetyl-alpha-D-muramoyl-L-alanyl-gamma-D-glutamyl-meso-2,6-diaminopimelate + ATP = UDP-N-acetyl-alpha-D-muramoyl-L-alanyl-gamma-D-glutamyl-meso-2,6-diaminopimeloyl-D-alanyl-D-alanine + ADP + phosphate + H(+)</text>
        <dbReference type="Rhea" id="RHEA:28374"/>
        <dbReference type="ChEBI" id="CHEBI:15378"/>
        <dbReference type="ChEBI" id="CHEBI:30616"/>
        <dbReference type="ChEBI" id="CHEBI:43474"/>
        <dbReference type="ChEBI" id="CHEBI:57822"/>
        <dbReference type="ChEBI" id="CHEBI:61386"/>
        <dbReference type="ChEBI" id="CHEBI:83905"/>
        <dbReference type="ChEBI" id="CHEBI:456216"/>
        <dbReference type="EC" id="6.3.2.10"/>
    </reaction>
</comment>
<comment type="function">
    <text evidence="10 11">Involved in cell wall formation. Catalyzes the final step in the synthesis of UDP-N-acetylmuramoyl-pentapeptide, the precursor of murein.</text>
</comment>
<dbReference type="InterPro" id="IPR005863">
    <property type="entry name" value="UDP-N-AcMur_synth"/>
</dbReference>
<feature type="binding site" evidence="10">
    <location>
        <begin position="143"/>
        <end position="149"/>
    </location>
    <ligand>
        <name>ATP</name>
        <dbReference type="ChEBI" id="CHEBI:30616"/>
    </ligand>
</feature>
<dbReference type="EMBL" id="QDAG01000005">
    <property type="protein sequence ID" value="KAE8128330.1"/>
    <property type="molecule type" value="Genomic_DNA"/>
</dbReference>
<dbReference type="PANTHER" id="PTHR43024">
    <property type="entry name" value="UDP-N-ACETYLMURAMOYL-TRIPEPTIDE--D-ALANYL-D-ALANINE LIGASE"/>
    <property type="match status" value="1"/>
</dbReference>
<dbReference type="EC" id="6.3.2.10" evidence="10 11"/>
<dbReference type="Gene3D" id="3.40.1390.10">
    <property type="entry name" value="MurE/MurF, N-terminal domain"/>
    <property type="match status" value="1"/>
</dbReference>
<evidence type="ECO:0000256" key="5">
    <source>
        <dbReference type="ARBA" id="ARBA00022840"/>
    </source>
</evidence>
<dbReference type="InterPro" id="IPR035911">
    <property type="entry name" value="MurE/MurF_N"/>
</dbReference>
<name>A0A5N6S276_9BIFI</name>
<dbReference type="InterPro" id="IPR004101">
    <property type="entry name" value="Mur_ligase_C"/>
</dbReference>
<dbReference type="GO" id="GO:0047480">
    <property type="term" value="F:UDP-N-acetylmuramoyl-tripeptide-D-alanyl-D-alanine ligase activity"/>
    <property type="evidence" value="ECO:0007669"/>
    <property type="project" value="UniProtKB-UniRule"/>
</dbReference>
<dbReference type="HAMAP" id="MF_02019">
    <property type="entry name" value="MurF"/>
    <property type="match status" value="1"/>
</dbReference>
<evidence type="ECO:0000259" key="13">
    <source>
        <dbReference type="Pfam" id="PF02875"/>
    </source>
</evidence>
<dbReference type="AlphaFoldDB" id="A0A5N6S276"/>
<dbReference type="PANTHER" id="PTHR43024:SF1">
    <property type="entry name" value="UDP-N-ACETYLMURAMOYL-TRIPEPTIDE--D-ALANYL-D-ALANINE LIGASE"/>
    <property type="match status" value="1"/>
</dbReference>
<accession>A0A5N6S276</accession>
<dbReference type="Pfam" id="PF01225">
    <property type="entry name" value="Mur_ligase"/>
    <property type="match status" value="1"/>
</dbReference>
<dbReference type="SUPFAM" id="SSF63418">
    <property type="entry name" value="MurE/MurF N-terminal domain"/>
    <property type="match status" value="1"/>
</dbReference>
<feature type="domain" description="Mur ligase N-terminal catalytic" evidence="12">
    <location>
        <begin position="55"/>
        <end position="123"/>
    </location>
</feature>
<keyword evidence="6 10" id="KW-0133">Cell shape</keyword>
<dbReference type="GO" id="GO:0008360">
    <property type="term" value="P:regulation of cell shape"/>
    <property type="evidence" value="ECO:0007669"/>
    <property type="project" value="UniProtKB-KW"/>
</dbReference>
<dbReference type="GeneID" id="78127111"/>
<reference evidence="15 16" key="1">
    <citation type="submission" date="2018-04" db="EMBL/GenBank/DDBJ databases">
        <authorList>
            <person name="Eckel V.P."/>
            <person name="Vogel R.F."/>
        </authorList>
    </citation>
    <scope>NUCLEOTIDE SEQUENCE [LARGE SCALE GENOMIC DNA]</scope>
    <source>
        <strain evidence="16">TMW 2.1764</strain>
    </source>
</reference>
<dbReference type="GO" id="GO:0071555">
    <property type="term" value="P:cell wall organization"/>
    <property type="evidence" value="ECO:0007669"/>
    <property type="project" value="UniProtKB-KW"/>
</dbReference>
<dbReference type="Pfam" id="PF02875">
    <property type="entry name" value="Mur_ligase_C"/>
    <property type="match status" value="1"/>
</dbReference>
<dbReference type="GO" id="GO:0051301">
    <property type="term" value="P:cell division"/>
    <property type="evidence" value="ECO:0007669"/>
    <property type="project" value="UniProtKB-KW"/>
</dbReference>
<dbReference type="Pfam" id="PF08245">
    <property type="entry name" value="Mur_ligase_M"/>
    <property type="match status" value="1"/>
</dbReference>
<organism evidence="15 16">
    <name type="scientific">Bifidobacterium tibiigranuli</name>
    <dbReference type="NCBI Taxonomy" id="2172043"/>
    <lineage>
        <taxon>Bacteria</taxon>
        <taxon>Bacillati</taxon>
        <taxon>Actinomycetota</taxon>
        <taxon>Actinomycetes</taxon>
        <taxon>Bifidobacteriales</taxon>
        <taxon>Bifidobacteriaceae</taxon>
        <taxon>Bifidobacterium</taxon>
    </lineage>
</organism>
<dbReference type="InterPro" id="IPR036615">
    <property type="entry name" value="Mur_ligase_C_dom_sf"/>
</dbReference>
<dbReference type="InterPro" id="IPR036565">
    <property type="entry name" value="Mur-like_cat_sf"/>
</dbReference>
<dbReference type="Gene3D" id="3.40.1190.10">
    <property type="entry name" value="Mur-like, catalytic domain"/>
    <property type="match status" value="1"/>
</dbReference>
<keyword evidence="3 10" id="KW-0132">Cell division</keyword>
<evidence type="ECO:0000256" key="8">
    <source>
        <dbReference type="ARBA" id="ARBA00023306"/>
    </source>
</evidence>
<dbReference type="RefSeq" id="WP_152580683.1">
    <property type="nucleotide sequence ID" value="NZ_QDAG01000005.1"/>
</dbReference>
<feature type="domain" description="Mur ligase C-terminal" evidence="13">
    <location>
        <begin position="376"/>
        <end position="510"/>
    </location>
</feature>
<keyword evidence="8 10" id="KW-0131">Cell cycle</keyword>
<dbReference type="SUPFAM" id="SSF53244">
    <property type="entry name" value="MurD-like peptide ligases, peptide-binding domain"/>
    <property type="match status" value="1"/>
</dbReference>
<evidence type="ECO:0000256" key="3">
    <source>
        <dbReference type="ARBA" id="ARBA00022618"/>
    </source>
</evidence>
<comment type="subcellular location">
    <subcellularLocation>
        <location evidence="10 11">Cytoplasm</location>
    </subcellularLocation>
</comment>
<protein>
    <recommendedName>
        <fullName evidence="10 11">UDP-N-acetylmuramoyl-tripeptide--D-alanyl-D-alanine ligase</fullName>
        <ecNumber evidence="10 11">6.3.2.10</ecNumber>
    </recommendedName>
    <alternativeName>
        <fullName evidence="10">D-alanyl-D-alanine-adding enzyme</fullName>
    </alternativeName>
</protein>
<evidence type="ECO:0000313" key="15">
    <source>
        <dbReference type="EMBL" id="KAE8128330.1"/>
    </source>
</evidence>
<keyword evidence="9 10" id="KW-0961">Cell wall biogenesis/degradation</keyword>
<dbReference type="Gene3D" id="3.90.190.20">
    <property type="entry name" value="Mur ligase, C-terminal domain"/>
    <property type="match status" value="1"/>
</dbReference>
<feature type="domain" description="Mur ligase central" evidence="14">
    <location>
        <begin position="141"/>
        <end position="343"/>
    </location>
</feature>
<dbReference type="GO" id="GO:0005737">
    <property type="term" value="C:cytoplasm"/>
    <property type="evidence" value="ECO:0007669"/>
    <property type="project" value="UniProtKB-SubCell"/>
</dbReference>
<keyword evidence="1 10" id="KW-0963">Cytoplasm</keyword>
<sequence length="528" mass="54317">MIPMSVAEVAHAVSGRIAAAPDATAGTIIAAGTIITAATAGQDTTVASQPSDSIVAVVTDSRQATPGSLFVAIPGERVDGHDFLDAAARNGALAAIVDHEVPGAPLAQIIVADCVTALGELARYNLERRRALPGDFSIVAITGSVGKTTTKDLLHALLGPLAPTIAPIGSFNNNIGLPITALQVGADTRFLIAEMGANHVGEIARLTTIAPPDISVVLKVGTAHLGEFGSVERIAQAKSEIVRGLLPGGVTVLNADDSRVSAMSRLAPADVLWFGLGEEPHNVHPGMLSAVDIDVDELDHPQFTLVRVGGDAEQPQSQQRAAVQLGLAGSHNVMNALAAASVASYFGMSLADIARGLQDVSHISPHRMALSQVDDDDAAFTLIDDSFNANPDSMKAGIEGLRSWKRDELGIYRVAVLGAMLELGDNETALHESIGAYAATHGVDAVVAVGGEAHLDALAAALARGASQPASQPAGVHISVDLVHDAEHARSVVKDLARAHPGMVVLLKGSHVSGLSALAEQWAPRADA</sequence>
<dbReference type="Proteomes" id="UP000325415">
    <property type="component" value="Unassembled WGS sequence"/>
</dbReference>
<dbReference type="InterPro" id="IPR051046">
    <property type="entry name" value="MurCDEF_CellWall_CoF430Synth"/>
</dbReference>
<evidence type="ECO:0000256" key="1">
    <source>
        <dbReference type="ARBA" id="ARBA00022490"/>
    </source>
</evidence>
<comment type="pathway">
    <text evidence="10 11">Cell wall biogenesis; peptidoglycan biosynthesis.</text>
</comment>
<evidence type="ECO:0000256" key="11">
    <source>
        <dbReference type="RuleBase" id="RU004136"/>
    </source>
</evidence>
<comment type="similarity">
    <text evidence="10">Belongs to the MurCDEF family. MurF subfamily.</text>
</comment>
<gene>
    <name evidence="10 15" type="primary">murF</name>
    <name evidence="15" type="ORF">DDE84_05365</name>
</gene>
<dbReference type="NCBIfam" id="TIGR01143">
    <property type="entry name" value="murF"/>
    <property type="match status" value="1"/>
</dbReference>
<dbReference type="GO" id="GO:0008766">
    <property type="term" value="F:UDP-N-acetylmuramoylalanyl-D-glutamyl-2,6-diaminopimelate-D-alanyl-D-alanine ligase activity"/>
    <property type="evidence" value="ECO:0007669"/>
    <property type="project" value="RHEA"/>
</dbReference>
<keyword evidence="4 10" id="KW-0547">Nucleotide-binding</keyword>
<dbReference type="SUPFAM" id="SSF53623">
    <property type="entry name" value="MurD-like peptide ligases, catalytic domain"/>
    <property type="match status" value="1"/>
</dbReference>
<evidence type="ECO:0000313" key="16">
    <source>
        <dbReference type="Proteomes" id="UP000325415"/>
    </source>
</evidence>
<dbReference type="InterPro" id="IPR013221">
    <property type="entry name" value="Mur_ligase_cen"/>
</dbReference>
<dbReference type="OrthoDB" id="9800958at2"/>
<evidence type="ECO:0000256" key="10">
    <source>
        <dbReference type="HAMAP-Rule" id="MF_02019"/>
    </source>
</evidence>
<dbReference type="InterPro" id="IPR000713">
    <property type="entry name" value="Mur_ligase_N"/>
</dbReference>
<dbReference type="UniPathway" id="UPA00219"/>
<evidence type="ECO:0000256" key="9">
    <source>
        <dbReference type="ARBA" id="ARBA00023316"/>
    </source>
</evidence>
<dbReference type="GO" id="GO:0005524">
    <property type="term" value="F:ATP binding"/>
    <property type="evidence" value="ECO:0007669"/>
    <property type="project" value="UniProtKB-UniRule"/>
</dbReference>
<evidence type="ECO:0000256" key="6">
    <source>
        <dbReference type="ARBA" id="ARBA00022960"/>
    </source>
</evidence>
<evidence type="ECO:0000256" key="2">
    <source>
        <dbReference type="ARBA" id="ARBA00022598"/>
    </source>
</evidence>
<evidence type="ECO:0000256" key="7">
    <source>
        <dbReference type="ARBA" id="ARBA00022984"/>
    </source>
</evidence>
<proteinExistence type="inferred from homology"/>
<keyword evidence="5 10" id="KW-0067">ATP-binding</keyword>
<keyword evidence="16" id="KW-1185">Reference proteome</keyword>
<comment type="caution">
    <text evidence="15">The sequence shown here is derived from an EMBL/GenBank/DDBJ whole genome shotgun (WGS) entry which is preliminary data.</text>
</comment>
<evidence type="ECO:0000256" key="4">
    <source>
        <dbReference type="ARBA" id="ARBA00022741"/>
    </source>
</evidence>
<keyword evidence="7 10" id="KW-0573">Peptidoglycan synthesis</keyword>
<keyword evidence="2 10" id="KW-0436">Ligase</keyword>
<evidence type="ECO:0000259" key="14">
    <source>
        <dbReference type="Pfam" id="PF08245"/>
    </source>
</evidence>
<dbReference type="GO" id="GO:0009252">
    <property type="term" value="P:peptidoglycan biosynthetic process"/>
    <property type="evidence" value="ECO:0007669"/>
    <property type="project" value="UniProtKB-UniRule"/>
</dbReference>